<comment type="similarity">
    <text evidence="2">Belongs to the non-repetitive/WGA-negative nucleoporin family.</text>
</comment>
<dbReference type="Gene3D" id="1.20.120.1880">
    <property type="entry name" value="Nucleoporin, helical C-terminal domain"/>
    <property type="match status" value="1"/>
</dbReference>
<accession>A0ABR0ED01</accession>
<dbReference type="InterPro" id="IPR042537">
    <property type="entry name" value="Nucleoporin_Nup155_C_2"/>
</dbReference>
<comment type="caution">
    <text evidence="8">The sequence shown here is derived from an EMBL/GenBank/DDBJ whole genome shotgun (WGS) entry which is preliminary data.</text>
</comment>
<dbReference type="InterPro" id="IPR014908">
    <property type="entry name" value="Nucleoporin_Nup133/Nup155_N"/>
</dbReference>
<evidence type="ECO:0000256" key="3">
    <source>
        <dbReference type="ARBA" id="ARBA00022448"/>
    </source>
</evidence>
<dbReference type="SUPFAM" id="SSF101908">
    <property type="entry name" value="Putative isomerase YbhE"/>
    <property type="match status" value="1"/>
</dbReference>
<dbReference type="InterPro" id="IPR007187">
    <property type="entry name" value="Nucleoporin_Nup133/Nup155_C"/>
</dbReference>
<dbReference type="Proteomes" id="UP001305779">
    <property type="component" value="Unassembled WGS sequence"/>
</dbReference>
<dbReference type="PANTHER" id="PTHR10350">
    <property type="entry name" value="NUCLEAR PORE COMPLEX PROTEIN NUP155"/>
    <property type="match status" value="1"/>
</dbReference>
<reference evidence="8 9" key="1">
    <citation type="journal article" date="2023" name="G3 (Bethesda)">
        <title>A chromosome-level genome assembly of Zasmidium syzygii isolated from banana leaves.</title>
        <authorList>
            <person name="van Westerhoven A.C."/>
            <person name="Mehrabi R."/>
            <person name="Talebi R."/>
            <person name="Steentjes M.B.F."/>
            <person name="Corcolon B."/>
            <person name="Chong P.A."/>
            <person name="Kema G.H.J."/>
            <person name="Seidl M.F."/>
        </authorList>
    </citation>
    <scope>NUCLEOTIDE SEQUENCE [LARGE SCALE GENOMIC DNA]</scope>
    <source>
        <strain evidence="8 9">P124</strain>
    </source>
</reference>
<keyword evidence="3" id="KW-0813">Transport</keyword>
<keyword evidence="4" id="KW-0539">Nucleus</keyword>
<feature type="region of interest" description="Disordered" evidence="5">
    <location>
        <begin position="404"/>
        <end position="456"/>
    </location>
</feature>
<dbReference type="PANTHER" id="PTHR10350:SF6">
    <property type="entry name" value="NUCLEAR PORE COMPLEX PROTEIN NUP155"/>
    <property type="match status" value="1"/>
</dbReference>
<evidence type="ECO:0000313" key="8">
    <source>
        <dbReference type="EMBL" id="KAK4498953.1"/>
    </source>
</evidence>
<dbReference type="Gene3D" id="1.25.40.450">
    <property type="entry name" value="Nucleoporin, helical domain, N-terminal subdomain"/>
    <property type="match status" value="1"/>
</dbReference>
<name>A0ABR0ED01_ZASCE</name>
<evidence type="ECO:0000256" key="5">
    <source>
        <dbReference type="SAM" id="MobiDB-lite"/>
    </source>
</evidence>
<feature type="compositionally biased region" description="Pro residues" evidence="5">
    <location>
        <begin position="422"/>
        <end position="433"/>
    </location>
</feature>
<dbReference type="InterPro" id="IPR004870">
    <property type="entry name" value="Nucleoporin_Nup155"/>
</dbReference>
<protein>
    <submittedName>
        <fullName evidence="8">Uncharacterized protein</fullName>
    </submittedName>
</protein>
<proteinExistence type="inferred from homology"/>
<evidence type="ECO:0000256" key="4">
    <source>
        <dbReference type="ARBA" id="ARBA00023242"/>
    </source>
</evidence>
<dbReference type="EMBL" id="JAXOVC010000007">
    <property type="protein sequence ID" value="KAK4498953.1"/>
    <property type="molecule type" value="Genomic_DNA"/>
</dbReference>
<feature type="domain" description="Nucleoporin Nup133/Nup155-like N-terminal" evidence="7">
    <location>
        <begin position="104"/>
        <end position="564"/>
    </location>
</feature>
<gene>
    <name evidence="8" type="ORF">PRZ48_009464</name>
</gene>
<dbReference type="InterPro" id="IPR042538">
    <property type="entry name" value="Nucleoporin_Nup155_C_3"/>
</dbReference>
<evidence type="ECO:0000259" key="6">
    <source>
        <dbReference type="Pfam" id="PF03177"/>
    </source>
</evidence>
<dbReference type="Gene3D" id="1.25.40.440">
    <property type="entry name" value="Nucleoporin, helical domain, central subdomain"/>
    <property type="match status" value="1"/>
</dbReference>
<dbReference type="Gene3D" id="1.20.58.1780">
    <property type="match status" value="1"/>
</dbReference>
<comment type="subcellular location">
    <subcellularLocation>
        <location evidence="1">Nucleus</location>
    </subcellularLocation>
</comment>
<organism evidence="8 9">
    <name type="scientific">Zasmidium cellare</name>
    <name type="common">Wine cellar mold</name>
    <name type="synonym">Racodium cellare</name>
    <dbReference type="NCBI Taxonomy" id="395010"/>
    <lineage>
        <taxon>Eukaryota</taxon>
        <taxon>Fungi</taxon>
        <taxon>Dikarya</taxon>
        <taxon>Ascomycota</taxon>
        <taxon>Pezizomycotina</taxon>
        <taxon>Dothideomycetes</taxon>
        <taxon>Dothideomycetidae</taxon>
        <taxon>Mycosphaerellales</taxon>
        <taxon>Mycosphaerellaceae</taxon>
        <taxon>Zasmidium</taxon>
    </lineage>
</organism>
<dbReference type="InterPro" id="IPR042533">
    <property type="entry name" value="Nucleoporin_Nup155_C_1"/>
</dbReference>
<feature type="domain" description="Nucleoporin Nup133/Nup155-like C-terminal" evidence="6">
    <location>
        <begin position="670"/>
        <end position="1340"/>
    </location>
</feature>
<feature type="compositionally biased region" description="Polar residues" evidence="5">
    <location>
        <begin position="404"/>
        <end position="413"/>
    </location>
</feature>
<keyword evidence="9" id="KW-1185">Reference proteome</keyword>
<sequence length="1367" mass="152124">MAAAAGPMTPQRPLPGAFAVTPANPGQGSTIFAAQAATLKQNLAPQTGGSPGAASSAKDTTGVEDAAKTINTVLQFDANFPAMEDYIQQGVSGKYELPSAQAWQPFQKLKMHDLPPKLLEQANLSGMGMVMGIFPALSHAWVALDNCLYLWDYTMPNPEIIGFEENTQPITAVKLVPPKPGVFIEDIKHMIVICTANDMLLLGVAAQTTATGAQTIALYNTRMSIPTKGLGVTLIEASKKTGRIFFTGRLSDDIYEFQYQQDEGWFRGKCNRLCHTKNSMNFVSGNVQAIGQYFGPQPRARALRQLLIDDSRNMLYSLSTSNEIKVWLIKDRLEGSLSRPMHALLQNTGHFSSRTELLTGRDVALAAISAMPLAEASKMSLMATTNTGCRLYISLTRGYGFPADSQNPPSSMQILHIRFPPKDPNAPAPPPQQPTSGLSNYSQPSSDPTVDSSSTYLKPTNMAYRFSPGYFMAFQADPADPQRKDRVFCAAPDTARLSNRSEPLPGTNFTEYGQWIELPAEMQQVMAMSGDFGATGQPTGFGNELAVQFDASSPEFAIVTTTGVQTIRRRRLVDIFASLMKYGSSNPDGVEGDIKHFVRTYGRAETAATSLAVACGQGIDVAENRVATVTDPEVLEKARRAFIEHGGKPEWSINNEEVPNGGAVDNTKPSPRYEGTALYVSRIVRSIWKQTILKDLAKPGTGAKLAPMIPLNKLRSIQRDLSALKEFLDRNRSFIEGLAGPQALSKATTRQEELAIQGEHQKMHALLQLINSISEGISFVLVLFDETIDDVLALLHEDSRSRAKQLTFEGLFVSTSGRDLAKELVKAIVNRNIANGSNVDTVAEALRRRCGSFCSADDVVIFKASEQIRRAEDSQGRTEGARMLLNESSKLFQRVAGSLTYENVKFAVESYYRMAFYAGAIQLCLKVAHEKDTPKRALSWTRDGRPANDPREAAFNERRQYYDLIFATLQQLDQDTAAVPEVEDGKYTLAQRRRNEAYDIVDNSDDIAFLATLYDWYCNDLYQPDRLLEINNSYVIEYLKQMSVPSRPHADLLWRYYAHHNDYLQAATIQVQIAQSHFEGLTLEDRISYLSRARTNASTRQTVLTDNRQSKQKLLREISDLLDIASVQDELLQRFRDEPRLPADKRTELIEKLSYVVLPVNQLYNDFADAAGYHDICILIYQVANHSNPSDIQASWKQLIDQTHEESGTLHGRARRPWEAVGEKVLTLGRRLHTSPAFFPIHIILPLLERYAMQPMDEHPPSTWAVDIMLELEVPHETLLPILEQLYYSNEHPFVGGKRKIVAGKMVYLLQKWFEDSVRSGERVLFGSEENASTVQDCLASLLRGDLDAQWRHMAENVAARIAQATR</sequence>
<evidence type="ECO:0000259" key="7">
    <source>
        <dbReference type="Pfam" id="PF08801"/>
    </source>
</evidence>
<dbReference type="Pfam" id="PF08801">
    <property type="entry name" value="Nucleoporin_N"/>
    <property type="match status" value="1"/>
</dbReference>
<dbReference type="Pfam" id="PF03177">
    <property type="entry name" value="Nucleoporin_C"/>
    <property type="match status" value="1"/>
</dbReference>
<evidence type="ECO:0000256" key="1">
    <source>
        <dbReference type="ARBA" id="ARBA00004123"/>
    </source>
</evidence>
<evidence type="ECO:0000256" key="2">
    <source>
        <dbReference type="ARBA" id="ARBA00007373"/>
    </source>
</evidence>
<feature type="compositionally biased region" description="Low complexity" evidence="5">
    <location>
        <begin position="442"/>
        <end position="455"/>
    </location>
</feature>
<evidence type="ECO:0000313" key="9">
    <source>
        <dbReference type="Proteomes" id="UP001305779"/>
    </source>
</evidence>